<evidence type="ECO:0000313" key="3">
    <source>
        <dbReference type="Proteomes" id="UP000288805"/>
    </source>
</evidence>
<dbReference type="InterPro" id="IPR036397">
    <property type="entry name" value="RNaseH_sf"/>
</dbReference>
<organism evidence="2 3">
    <name type="scientific">Vitis vinifera</name>
    <name type="common">Grape</name>
    <dbReference type="NCBI Taxonomy" id="29760"/>
    <lineage>
        <taxon>Eukaryota</taxon>
        <taxon>Viridiplantae</taxon>
        <taxon>Streptophyta</taxon>
        <taxon>Embryophyta</taxon>
        <taxon>Tracheophyta</taxon>
        <taxon>Spermatophyta</taxon>
        <taxon>Magnoliopsida</taxon>
        <taxon>eudicotyledons</taxon>
        <taxon>Gunneridae</taxon>
        <taxon>Pentapetalae</taxon>
        <taxon>rosids</taxon>
        <taxon>Vitales</taxon>
        <taxon>Vitaceae</taxon>
        <taxon>Viteae</taxon>
        <taxon>Vitis</taxon>
    </lineage>
</organism>
<dbReference type="InterPro" id="IPR001584">
    <property type="entry name" value="Integrase_cat-core"/>
</dbReference>
<dbReference type="Gene3D" id="3.30.420.10">
    <property type="entry name" value="Ribonuclease H-like superfamily/Ribonuclease H"/>
    <property type="match status" value="1"/>
</dbReference>
<dbReference type="Proteomes" id="UP000288805">
    <property type="component" value="Unassembled WGS sequence"/>
</dbReference>
<dbReference type="GO" id="GO:0015074">
    <property type="term" value="P:DNA integration"/>
    <property type="evidence" value="ECO:0007669"/>
    <property type="project" value="InterPro"/>
</dbReference>
<dbReference type="SUPFAM" id="SSF53098">
    <property type="entry name" value="Ribonuclease H-like"/>
    <property type="match status" value="1"/>
</dbReference>
<dbReference type="PROSITE" id="PS50994">
    <property type="entry name" value="INTEGRASE"/>
    <property type="match status" value="1"/>
</dbReference>
<feature type="domain" description="Integrase catalytic" evidence="1">
    <location>
        <begin position="1"/>
        <end position="132"/>
    </location>
</feature>
<gene>
    <name evidence="2" type="ORF">CK203_092160</name>
</gene>
<dbReference type="PANTHER" id="PTHR37984:SF5">
    <property type="entry name" value="PROTEIN NYNRIN-LIKE"/>
    <property type="match status" value="1"/>
</dbReference>
<sequence length="150" mass="17062">MTTDYFSKWIEVEAYTNIKDKDVSKFVWKNIICRFRIPQVIIANNEPQFDNIAFRTFGLELNIKNLYSTSRYPQSNGQAEATNKTLFSVLKKRLEKAKGKWVDELPGVLWVYRVTPGQPTGTTHFALANGMDAVIPTKIGITTVRTAVQS</sequence>
<accession>A0A438DG19</accession>
<name>A0A438DG19_VITVI</name>
<evidence type="ECO:0000313" key="2">
    <source>
        <dbReference type="EMBL" id="RVW34402.1"/>
    </source>
</evidence>
<evidence type="ECO:0000259" key="1">
    <source>
        <dbReference type="PROSITE" id="PS50994"/>
    </source>
</evidence>
<proteinExistence type="predicted"/>
<dbReference type="InterPro" id="IPR012337">
    <property type="entry name" value="RNaseH-like_sf"/>
</dbReference>
<dbReference type="PANTHER" id="PTHR37984">
    <property type="entry name" value="PROTEIN CBG26694"/>
    <property type="match status" value="1"/>
</dbReference>
<dbReference type="InterPro" id="IPR050951">
    <property type="entry name" value="Retrovirus_Pol_polyprotein"/>
</dbReference>
<protein>
    <recommendedName>
        <fullName evidence="1">Integrase catalytic domain-containing protein</fullName>
    </recommendedName>
</protein>
<dbReference type="EMBL" id="QGNW01001642">
    <property type="protein sequence ID" value="RVW34402.1"/>
    <property type="molecule type" value="Genomic_DNA"/>
</dbReference>
<reference evidence="2 3" key="1">
    <citation type="journal article" date="2018" name="PLoS Genet.">
        <title>Population sequencing reveals clonal diversity and ancestral inbreeding in the grapevine cultivar Chardonnay.</title>
        <authorList>
            <person name="Roach M.J."/>
            <person name="Johnson D.L."/>
            <person name="Bohlmann J."/>
            <person name="van Vuuren H.J."/>
            <person name="Jones S.J."/>
            <person name="Pretorius I.S."/>
            <person name="Schmidt S.A."/>
            <person name="Borneman A.R."/>
        </authorList>
    </citation>
    <scope>NUCLEOTIDE SEQUENCE [LARGE SCALE GENOMIC DNA]</scope>
    <source>
        <strain evidence="3">cv. Chardonnay</strain>
        <tissue evidence="2">Leaf</tissue>
    </source>
</reference>
<comment type="caution">
    <text evidence="2">The sequence shown here is derived from an EMBL/GenBank/DDBJ whole genome shotgun (WGS) entry which is preliminary data.</text>
</comment>
<dbReference type="AlphaFoldDB" id="A0A438DG19"/>
<dbReference type="GO" id="GO:0003676">
    <property type="term" value="F:nucleic acid binding"/>
    <property type="evidence" value="ECO:0007669"/>
    <property type="project" value="InterPro"/>
</dbReference>